<gene>
    <name evidence="1" type="ORF">BV22DRAFT_158968</name>
</gene>
<organism evidence="1 2">
    <name type="scientific">Leucogyrophana mollusca</name>
    <dbReference type="NCBI Taxonomy" id="85980"/>
    <lineage>
        <taxon>Eukaryota</taxon>
        <taxon>Fungi</taxon>
        <taxon>Dikarya</taxon>
        <taxon>Basidiomycota</taxon>
        <taxon>Agaricomycotina</taxon>
        <taxon>Agaricomycetes</taxon>
        <taxon>Agaricomycetidae</taxon>
        <taxon>Boletales</taxon>
        <taxon>Boletales incertae sedis</taxon>
        <taxon>Leucogyrophana</taxon>
    </lineage>
</organism>
<dbReference type="Proteomes" id="UP000790709">
    <property type="component" value="Unassembled WGS sequence"/>
</dbReference>
<accession>A0ACB8BV98</accession>
<evidence type="ECO:0000313" key="2">
    <source>
        <dbReference type="Proteomes" id="UP000790709"/>
    </source>
</evidence>
<dbReference type="EMBL" id="MU266346">
    <property type="protein sequence ID" value="KAH7928981.1"/>
    <property type="molecule type" value="Genomic_DNA"/>
</dbReference>
<reference evidence="1" key="1">
    <citation type="journal article" date="2021" name="New Phytol.">
        <title>Evolutionary innovations through gain and loss of genes in the ectomycorrhizal Boletales.</title>
        <authorList>
            <person name="Wu G."/>
            <person name="Miyauchi S."/>
            <person name="Morin E."/>
            <person name="Kuo A."/>
            <person name="Drula E."/>
            <person name="Varga T."/>
            <person name="Kohler A."/>
            <person name="Feng B."/>
            <person name="Cao Y."/>
            <person name="Lipzen A."/>
            <person name="Daum C."/>
            <person name="Hundley H."/>
            <person name="Pangilinan J."/>
            <person name="Johnson J."/>
            <person name="Barry K."/>
            <person name="LaButti K."/>
            <person name="Ng V."/>
            <person name="Ahrendt S."/>
            <person name="Min B."/>
            <person name="Choi I.G."/>
            <person name="Park H."/>
            <person name="Plett J.M."/>
            <person name="Magnuson J."/>
            <person name="Spatafora J.W."/>
            <person name="Nagy L.G."/>
            <person name="Henrissat B."/>
            <person name="Grigoriev I.V."/>
            <person name="Yang Z.L."/>
            <person name="Xu J."/>
            <person name="Martin F.M."/>
        </authorList>
    </citation>
    <scope>NUCLEOTIDE SEQUENCE</scope>
    <source>
        <strain evidence="1">KUC20120723A-06</strain>
    </source>
</reference>
<sequence>MMFVGQTSTRWCQENLFIDMVSHAAWFRCGGNAVGTLRLKGAASFTYPTQLAGYMVLDQRCFESDGPLVSTASKWFRARGASICSDADEVGLKEYDRLVYYCISIATPLGGQPAPCLPLMEWWNTGT</sequence>
<protein>
    <submittedName>
        <fullName evidence="1">Uncharacterized protein</fullName>
    </submittedName>
</protein>
<evidence type="ECO:0000313" key="1">
    <source>
        <dbReference type="EMBL" id="KAH7928981.1"/>
    </source>
</evidence>
<keyword evidence="2" id="KW-1185">Reference proteome</keyword>
<name>A0ACB8BV98_9AGAM</name>
<proteinExistence type="predicted"/>
<comment type="caution">
    <text evidence="1">The sequence shown here is derived from an EMBL/GenBank/DDBJ whole genome shotgun (WGS) entry which is preliminary data.</text>
</comment>